<name>A0A397VYQ4_9GLOM</name>
<comment type="caution">
    <text evidence="1">The sequence shown here is derived from an EMBL/GenBank/DDBJ whole genome shotgun (WGS) entry which is preliminary data.</text>
</comment>
<dbReference type="Gene3D" id="1.10.287.410">
    <property type="match status" value="1"/>
</dbReference>
<feature type="non-terminal residue" evidence="1">
    <location>
        <position position="59"/>
    </location>
</feature>
<evidence type="ECO:0000313" key="1">
    <source>
        <dbReference type="EMBL" id="RIB26942.1"/>
    </source>
</evidence>
<protein>
    <submittedName>
        <fullName evidence="1">Uncharacterized protein</fullName>
    </submittedName>
</protein>
<dbReference type="AlphaFoldDB" id="A0A397VYQ4"/>
<proteinExistence type="predicted"/>
<reference evidence="1 2" key="1">
    <citation type="submission" date="2018-06" db="EMBL/GenBank/DDBJ databases">
        <title>Comparative genomics reveals the genomic features of Rhizophagus irregularis, R. cerebriforme, R. diaphanum and Gigaspora rosea, and their symbiotic lifestyle signature.</title>
        <authorList>
            <person name="Morin E."/>
            <person name="San Clemente H."/>
            <person name="Chen E.C.H."/>
            <person name="De La Providencia I."/>
            <person name="Hainaut M."/>
            <person name="Kuo A."/>
            <person name="Kohler A."/>
            <person name="Murat C."/>
            <person name="Tang N."/>
            <person name="Roy S."/>
            <person name="Loubradou J."/>
            <person name="Henrissat B."/>
            <person name="Grigoriev I.V."/>
            <person name="Corradi N."/>
            <person name="Roux C."/>
            <person name="Martin F.M."/>
        </authorList>
    </citation>
    <scope>NUCLEOTIDE SEQUENCE [LARGE SCALE GENOMIC DNA]</scope>
    <source>
        <strain evidence="1 2">DAOM 194757</strain>
    </source>
</reference>
<gene>
    <name evidence="1" type="ORF">C2G38_2063471</name>
</gene>
<accession>A0A397VYQ4</accession>
<keyword evidence="2" id="KW-1185">Reference proteome</keyword>
<evidence type="ECO:0000313" key="2">
    <source>
        <dbReference type="Proteomes" id="UP000266673"/>
    </source>
</evidence>
<dbReference type="OrthoDB" id="443318at2759"/>
<organism evidence="1 2">
    <name type="scientific">Gigaspora rosea</name>
    <dbReference type="NCBI Taxonomy" id="44941"/>
    <lineage>
        <taxon>Eukaryota</taxon>
        <taxon>Fungi</taxon>
        <taxon>Fungi incertae sedis</taxon>
        <taxon>Mucoromycota</taxon>
        <taxon>Glomeromycotina</taxon>
        <taxon>Glomeromycetes</taxon>
        <taxon>Diversisporales</taxon>
        <taxon>Gigasporaceae</taxon>
        <taxon>Gigaspora</taxon>
    </lineage>
</organism>
<dbReference type="EMBL" id="QKWP01000116">
    <property type="protein sequence ID" value="RIB26942.1"/>
    <property type="molecule type" value="Genomic_DNA"/>
</dbReference>
<dbReference type="Proteomes" id="UP000266673">
    <property type="component" value="Unassembled WGS sequence"/>
</dbReference>
<sequence>MALKEYCYINFESILIRNSWVNPLAQSHYYPDMVCNSFYGSVLSDSTCSQMRLDYPQCA</sequence>
<dbReference type="STRING" id="44941.A0A397VYQ4"/>